<organism evidence="2 3">
    <name type="scientific">Tenacibaculum holothuriorum</name>
    <dbReference type="NCBI Taxonomy" id="1635173"/>
    <lineage>
        <taxon>Bacteria</taxon>
        <taxon>Pseudomonadati</taxon>
        <taxon>Bacteroidota</taxon>
        <taxon>Flavobacteriia</taxon>
        <taxon>Flavobacteriales</taxon>
        <taxon>Flavobacteriaceae</taxon>
        <taxon>Tenacibaculum</taxon>
    </lineage>
</organism>
<protein>
    <submittedName>
        <fullName evidence="2">Uncharacterized protein</fullName>
    </submittedName>
</protein>
<sequence>MKNLIITALLLLTVTTYAQKETTTVKVNDSKITSLIFTVDNLNELKTINWKDIKDMVKENKPTDSIALGFRVRSKDKSKRVAYDNSIVVKGKSEDIDDFIKINKRFIKVFENL</sequence>
<dbReference type="EMBL" id="LAPZ01000018">
    <property type="protein sequence ID" value="OSY86879.1"/>
    <property type="molecule type" value="Genomic_DNA"/>
</dbReference>
<dbReference type="STRING" id="1635173.WH52_14460"/>
<evidence type="ECO:0000313" key="2">
    <source>
        <dbReference type="EMBL" id="OSY86879.1"/>
    </source>
</evidence>
<feature type="signal peptide" evidence="1">
    <location>
        <begin position="1"/>
        <end position="18"/>
    </location>
</feature>
<dbReference type="Proteomes" id="UP000194221">
    <property type="component" value="Unassembled WGS sequence"/>
</dbReference>
<proteinExistence type="predicted"/>
<accession>A0A1Y2PAT3</accession>
<dbReference type="RefSeq" id="WP_086031692.1">
    <property type="nucleotide sequence ID" value="NZ_LAPZ01000018.1"/>
</dbReference>
<dbReference type="InParanoid" id="A0A1Y2PAT3"/>
<comment type="caution">
    <text evidence="2">The sequence shown here is derived from an EMBL/GenBank/DDBJ whole genome shotgun (WGS) entry which is preliminary data.</text>
</comment>
<feature type="chain" id="PRO_5013005736" evidence="1">
    <location>
        <begin position="19"/>
        <end position="113"/>
    </location>
</feature>
<evidence type="ECO:0000313" key="3">
    <source>
        <dbReference type="Proteomes" id="UP000194221"/>
    </source>
</evidence>
<reference evidence="2 3" key="1">
    <citation type="submission" date="2015-03" db="EMBL/GenBank/DDBJ databases">
        <title>Genome sequence of Tenacibaculum sp. S2-2, isolated from intestinal microbiota of sea cucumber, Apostichopus japonicas.</title>
        <authorList>
            <person name="Shao Z."/>
            <person name="Wang L."/>
            <person name="Li X."/>
        </authorList>
    </citation>
    <scope>NUCLEOTIDE SEQUENCE [LARGE SCALE GENOMIC DNA]</scope>
    <source>
        <strain evidence="2 3">S2-2</strain>
    </source>
</reference>
<evidence type="ECO:0000256" key="1">
    <source>
        <dbReference type="SAM" id="SignalP"/>
    </source>
</evidence>
<keyword evidence="3" id="KW-1185">Reference proteome</keyword>
<keyword evidence="1" id="KW-0732">Signal</keyword>
<name>A0A1Y2PAT3_9FLAO</name>
<dbReference type="AlphaFoldDB" id="A0A1Y2PAT3"/>
<dbReference type="OrthoDB" id="1191408at2"/>
<gene>
    <name evidence="2" type="ORF">WH52_14460</name>
</gene>